<dbReference type="Proteomes" id="UP000743370">
    <property type="component" value="Unassembled WGS sequence"/>
</dbReference>
<protein>
    <submittedName>
        <fullName evidence="3">Uncharacterized protein</fullName>
    </submittedName>
</protein>
<dbReference type="Proteomes" id="UP000053144">
    <property type="component" value="Chromosome 4"/>
</dbReference>
<organism evidence="3 4">
    <name type="scientific">Phaseolus angularis</name>
    <name type="common">Azuki bean</name>
    <name type="synonym">Vigna angularis</name>
    <dbReference type="NCBI Taxonomy" id="3914"/>
    <lineage>
        <taxon>Eukaryota</taxon>
        <taxon>Viridiplantae</taxon>
        <taxon>Streptophyta</taxon>
        <taxon>Embryophyta</taxon>
        <taxon>Tracheophyta</taxon>
        <taxon>Spermatophyta</taxon>
        <taxon>Magnoliopsida</taxon>
        <taxon>eudicotyledons</taxon>
        <taxon>Gunneridae</taxon>
        <taxon>Pentapetalae</taxon>
        <taxon>rosids</taxon>
        <taxon>fabids</taxon>
        <taxon>Fabales</taxon>
        <taxon>Fabaceae</taxon>
        <taxon>Papilionoideae</taxon>
        <taxon>50 kb inversion clade</taxon>
        <taxon>NPAAA clade</taxon>
        <taxon>indigoferoid/millettioid clade</taxon>
        <taxon>Phaseoleae</taxon>
        <taxon>Vigna</taxon>
    </lineage>
</organism>
<evidence type="ECO:0000256" key="1">
    <source>
        <dbReference type="SAM" id="MobiDB-lite"/>
    </source>
</evidence>
<feature type="compositionally biased region" description="Basic and acidic residues" evidence="1">
    <location>
        <begin position="95"/>
        <end position="106"/>
    </location>
</feature>
<name>A0A0L9UB82_PHAAN</name>
<dbReference type="OrthoDB" id="2020529at2759"/>
<dbReference type="EMBL" id="CM003374">
    <property type="protein sequence ID" value="KOM40195.1"/>
    <property type="molecule type" value="Genomic_DNA"/>
</dbReference>
<reference evidence="4" key="1">
    <citation type="journal article" date="2015" name="Proc. Natl. Acad. Sci. U.S.A.">
        <title>Genome sequencing of adzuki bean (Vigna angularis) provides insight into high starch and low fat accumulation and domestication.</title>
        <authorList>
            <person name="Yang K."/>
            <person name="Tian Z."/>
            <person name="Chen C."/>
            <person name="Luo L."/>
            <person name="Zhao B."/>
            <person name="Wang Z."/>
            <person name="Yu L."/>
            <person name="Li Y."/>
            <person name="Sun Y."/>
            <person name="Li W."/>
            <person name="Chen Y."/>
            <person name="Li Y."/>
            <person name="Zhang Y."/>
            <person name="Ai D."/>
            <person name="Zhao J."/>
            <person name="Shang C."/>
            <person name="Ma Y."/>
            <person name="Wu B."/>
            <person name="Wang M."/>
            <person name="Gao L."/>
            <person name="Sun D."/>
            <person name="Zhang P."/>
            <person name="Guo F."/>
            <person name="Wang W."/>
            <person name="Li Y."/>
            <person name="Wang J."/>
            <person name="Varshney R.K."/>
            <person name="Wang J."/>
            <person name="Ling H.Q."/>
            <person name="Wan P."/>
        </authorList>
    </citation>
    <scope>NUCLEOTIDE SEQUENCE</scope>
    <source>
        <strain evidence="4">cv. Jingnong 6</strain>
    </source>
</reference>
<proteinExistence type="predicted"/>
<dbReference type="PANTHER" id="PTHR34572:SF8">
    <property type="entry name" value="(RAPE) HYPOTHETICAL PROTEIN"/>
    <property type="match status" value="1"/>
</dbReference>
<feature type="compositionally biased region" description="Low complexity" evidence="1">
    <location>
        <begin position="36"/>
        <end position="70"/>
    </location>
</feature>
<evidence type="ECO:0000313" key="2">
    <source>
        <dbReference type="EMBL" id="KAG2398976.1"/>
    </source>
</evidence>
<accession>A0A0L9UB82</accession>
<dbReference type="KEGG" id="var:108330770"/>
<sequence>MEAVGSRLGRASSRYGSTTVFTGPVRKWKKKWVHVTPSSSPSNTNTNNNAHAPANSNASSLLLLRRWTPTTDDDAAATDEPPRRKFRYTPIAVLEEQKKNMVKDENEPATESDQSEARQTNVIHEMQGKLNMNEMSEETKDSNIVRKDDDGLVDLQSHNDETSQNSDTQLENNV</sequence>
<evidence type="ECO:0000313" key="3">
    <source>
        <dbReference type="EMBL" id="KOM40195.1"/>
    </source>
</evidence>
<feature type="compositionally biased region" description="Polar residues" evidence="1">
    <location>
        <begin position="162"/>
        <end position="174"/>
    </location>
</feature>
<dbReference type="EMBL" id="JABFOF010000004">
    <property type="protein sequence ID" value="KAG2398976.1"/>
    <property type="molecule type" value="Genomic_DNA"/>
</dbReference>
<feature type="compositionally biased region" description="Basic and acidic residues" evidence="1">
    <location>
        <begin position="137"/>
        <end position="150"/>
    </location>
</feature>
<gene>
    <name evidence="2" type="ORF">HKW66_Vig0085430</name>
    <name evidence="3" type="ORF">LR48_Vigan04g039300</name>
</gene>
<reference evidence="3" key="2">
    <citation type="submission" date="2015-02" db="EMBL/GenBank/DDBJ databases">
        <authorList>
            <person name="Chooi Y.-H."/>
        </authorList>
    </citation>
    <scope>NUCLEOTIDE SEQUENCE</scope>
    <source>
        <tissue evidence="3">Seedling</tissue>
    </source>
</reference>
<feature type="region of interest" description="Disordered" evidence="1">
    <location>
        <begin position="1"/>
        <end position="20"/>
    </location>
</feature>
<dbReference type="Gramene" id="KOM40195">
    <property type="protein sequence ID" value="KOM40195"/>
    <property type="gene ID" value="LR48_Vigan04g039300"/>
</dbReference>
<evidence type="ECO:0000313" key="5">
    <source>
        <dbReference type="Proteomes" id="UP000743370"/>
    </source>
</evidence>
<evidence type="ECO:0000313" key="4">
    <source>
        <dbReference type="Proteomes" id="UP000053144"/>
    </source>
</evidence>
<dbReference type="PANTHER" id="PTHR34572">
    <property type="entry name" value="GOLGIN FAMILY A PROTEIN"/>
    <property type="match status" value="1"/>
</dbReference>
<feature type="region of interest" description="Disordered" evidence="1">
    <location>
        <begin position="30"/>
        <end position="174"/>
    </location>
</feature>
<reference evidence="2 5" key="3">
    <citation type="submission" date="2020-05" db="EMBL/GenBank/DDBJ databases">
        <title>Vigna angularis (adzuki bean) Var. LongXiaoDou No. 4 denovo assembly.</title>
        <authorList>
            <person name="Xiang H."/>
        </authorList>
    </citation>
    <scope>NUCLEOTIDE SEQUENCE [LARGE SCALE GENOMIC DNA]</scope>
    <source>
        <tissue evidence="2">Leaf</tissue>
    </source>
</reference>
<dbReference type="OMA" id="DSQHHML"/>
<dbReference type="AlphaFoldDB" id="A0A0L9UB82"/>
<dbReference type="STRING" id="3914.A0A0L9UB82"/>